<feature type="domain" description="Ap4A phosphorylase 1/2 N-terminal" evidence="10">
    <location>
        <begin position="346"/>
        <end position="511"/>
    </location>
</feature>
<dbReference type="Pfam" id="PF09830">
    <property type="entry name" value="ATP_transf"/>
    <property type="match status" value="1"/>
</dbReference>
<evidence type="ECO:0000256" key="3">
    <source>
        <dbReference type="ARBA" id="ARBA00022824"/>
    </source>
</evidence>
<comment type="catalytic activity">
    <reaction evidence="6">
        <text>(5Z,8Z,11Z,14Z)-eicosatetraenoyl-CoA + H2O = S-(5Z,8Z,11Z,14Z-eicosatetraenoyl)-4'-phosphopantetheine + adenosine 3',5'-bisphosphate + 2 H(+)</text>
        <dbReference type="Rhea" id="RHEA:65568"/>
        <dbReference type="ChEBI" id="CHEBI:15377"/>
        <dbReference type="ChEBI" id="CHEBI:15378"/>
        <dbReference type="ChEBI" id="CHEBI:57368"/>
        <dbReference type="ChEBI" id="CHEBI:58343"/>
        <dbReference type="ChEBI" id="CHEBI:156554"/>
    </reaction>
</comment>
<evidence type="ECO:0000256" key="4">
    <source>
        <dbReference type="ARBA" id="ARBA00022989"/>
    </source>
</evidence>
<keyword evidence="2 6" id="KW-0812">Transmembrane</keyword>
<comment type="caution">
    <text evidence="11">The sequence shown here is derived from an EMBL/GenBank/DDBJ whole genome shotgun (WGS) entry which is preliminary data.</text>
</comment>
<dbReference type="InterPro" id="IPR036265">
    <property type="entry name" value="HIT-like_sf"/>
</dbReference>
<evidence type="ECO:0000256" key="2">
    <source>
        <dbReference type="ARBA" id="ARBA00022692"/>
    </source>
</evidence>
<comment type="function">
    <text evidence="6">Fatty acyl-coenzyme A (CoA) diphosphatase that hydrolyzes fatty acyl-CoA to yield acyl-4'-phosphopantetheine and adenosine 3',5'-bisphosphate. Preferentially hydrolyzes unsaturated long-chain acyl-CoA substrates in the endoplasmic reticulum (ER) lumen. This catalytic activity is required for maintaining ER structure and for lipid droplets (LDs) biogenesis, which are lipid storage organelles involved in maintaining lipid and energy homeostasis. May directly bind to diacylglycerol (DAGs) and triacylglycerol, which is also important for LD biogenesis. May support directional budding of nacent LDs from the ER into the cytosol by reducing DAG levels at sites of LD formation. May play a role in the regulation of cell morphology and cytoskeletal organization. Involved in phospholipid biosynthesis.</text>
</comment>
<evidence type="ECO:0000256" key="7">
    <source>
        <dbReference type="SAM" id="MobiDB-lite"/>
    </source>
</evidence>
<keyword evidence="6" id="KW-0378">Hydrolase</keyword>
<dbReference type="AlphaFoldDB" id="A0AAD9SC32"/>
<dbReference type="Gene3D" id="3.30.428.70">
    <property type="match status" value="1"/>
</dbReference>
<dbReference type="PANTHER" id="PTHR38420:SF3">
    <property type="entry name" value="5',5'''-P-1,P-4-TETRAPHOSPHATE PHOSPHORYLASE 2"/>
    <property type="match status" value="1"/>
</dbReference>
<dbReference type="InterPro" id="IPR043171">
    <property type="entry name" value="Ap4A_phos1/2-like"/>
</dbReference>
<feature type="compositionally biased region" description="Low complexity" evidence="7">
    <location>
        <begin position="13"/>
        <end position="32"/>
    </location>
</feature>
<dbReference type="InterPro" id="IPR009163">
    <property type="entry name" value="Ap4A_phos1/2"/>
</dbReference>
<evidence type="ECO:0000256" key="6">
    <source>
        <dbReference type="HAMAP-Rule" id="MF_03231"/>
    </source>
</evidence>
<keyword evidence="6" id="KW-0443">Lipid metabolism</keyword>
<comment type="catalytic activity">
    <reaction evidence="6">
        <text>hexadecanoyl-CoA + H2O = S-hexadecanoyl-4'-phosphopantetheine + adenosine 3',5'-bisphosphate + 2 H(+)</text>
        <dbReference type="Rhea" id="RHEA:50032"/>
        <dbReference type="ChEBI" id="CHEBI:15377"/>
        <dbReference type="ChEBI" id="CHEBI:15378"/>
        <dbReference type="ChEBI" id="CHEBI:57379"/>
        <dbReference type="ChEBI" id="CHEBI:58343"/>
        <dbReference type="ChEBI" id="CHEBI:132018"/>
    </reaction>
</comment>
<dbReference type="GO" id="GO:0005524">
    <property type="term" value="F:ATP binding"/>
    <property type="evidence" value="ECO:0007669"/>
    <property type="project" value="InterPro"/>
</dbReference>
<evidence type="ECO:0000256" key="5">
    <source>
        <dbReference type="ARBA" id="ARBA00023136"/>
    </source>
</evidence>
<dbReference type="EMBL" id="JAUJFL010000004">
    <property type="protein sequence ID" value="KAK2604752.1"/>
    <property type="molecule type" value="Genomic_DNA"/>
</dbReference>
<dbReference type="InterPro" id="IPR019388">
    <property type="entry name" value="FIT"/>
</dbReference>
<sequence length="662" mass="71821">MASSSISNRPNGSVSSDQPTSPSSHGGSSSSTKARNPPFLPTPLEAAALLLYPILLTFGTLFSLLSPQVRNAPYFPALQAHSQDPSLSPSYFARKSNVFNVFFVKRGWGWISLAFFVFLFTHPAVRSAQQKTRGLIRWGLVTTWWVLVTQWCFGPALIDRSFLFTGGKCELAEAKLEVGADVTGKDFFTAVACKTAGGKWKGGHDISGHVFLLVLGSYFLLQEVGWVYLNHWQRRGAGGAIELRDERSVIMHDGAIKSAAVEGERDYSEGGDTARPRSAWEALALGGRLAGGVFLLSLWMILMTAIFFHTWIEKLTGLLVASAGLYAIYILPRFVPPLRAIVVKVPANLPELVRAKFNTAKANGDVNFYPTQVAVLKPGPVPFQLRFSPSLANKPKGPPPASNGPDKKTKPFNPFEDPPPTALISELPPGHRLVLNKFAVVPEHFLLITRAFKQQTHLLGAEDLAAAHACVRAYHDESSGGQELFVFFNSGEHSGASQPHRHLQLLPVAKMREGLDDGSGWTVLADRLVEGGGVKLPFATFAETIADDVGPEALREAYTRLYRKACAAVGWDENDLGDLASDEVPAKISYNLGMTRNSLVVCPRLAEGDAVRTSDGQEVGRLALNGTVLAGTALIKSEKEWDALRDNPGQLWGVLAKIGCNT</sequence>
<keyword evidence="6" id="KW-0444">Lipid biosynthesis</keyword>
<evidence type="ECO:0000256" key="8">
    <source>
        <dbReference type="SAM" id="Phobius"/>
    </source>
</evidence>
<feature type="transmembrane region" description="Helical" evidence="8">
    <location>
        <begin position="107"/>
        <end position="125"/>
    </location>
</feature>
<keyword evidence="4 6" id="KW-1133">Transmembrane helix</keyword>
<keyword evidence="6" id="KW-0594">Phospholipid biosynthesis</keyword>
<comment type="catalytic activity">
    <reaction evidence="6">
        <text>an acyl-CoA + H2O = an acyl-4'-phosphopantetheine + adenosine 3',5'-bisphosphate + 2 H(+)</text>
        <dbReference type="Rhea" id="RHEA:50044"/>
        <dbReference type="ChEBI" id="CHEBI:15377"/>
        <dbReference type="ChEBI" id="CHEBI:15378"/>
        <dbReference type="ChEBI" id="CHEBI:58342"/>
        <dbReference type="ChEBI" id="CHEBI:58343"/>
        <dbReference type="ChEBI" id="CHEBI:132023"/>
    </reaction>
</comment>
<comment type="similarity">
    <text evidence="6">Belongs to the FIT family. Fungal FIT2B/SCS3 subfamily.</text>
</comment>
<organism evidence="11 12">
    <name type="scientific">Phomopsis amygdali</name>
    <name type="common">Fusicoccum amygdali</name>
    <dbReference type="NCBI Taxonomy" id="1214568"/>
    <lineage>
        <taxon>Eukaryota</taxon>
        <taxon>Fungi</taxon>
        <taxon>Dikarya</taxon>
        <taxon>Ascomycota</taxon>
        <taxon>Pezizomycotina</taxon>
        <taxon>Sordariomycetes</taxon>
        <taxon>Sordariomycetidae</taxon>
        <taxon>Diaporthales</taxon>
        <taxon>Diaporthaceae</taxon>
        <taxon>Diaporthe</taxon>
    </lineage>
</organism>
<dbReference type="HAMAP" id="MF_03231">
    <property type="entry name" value="SCS3"/>
    <property type="match status" value="1"/>
</dbReference>
<feature type="transmembrane region" description="Helical" evidence="8">
    <location>
        <begin position="285"/>
        <end position="309"/>
    </location>
</feature>
<evidence type="ECO:0000313" key="11">
    <source>
        <dbReference type="EMBL" id="KAK2604752.1"/>
    </source>
</evidence>
<keyword evidence="12" id="KW-1185">Reference proteome</keyword>
<dbReference type="GO" id="GO:0005789">
    <property type="term" value="C:endoplasmic reticulum membrane"/>
    <property type="evidence" value="ECO:0007669"/>
    <property type="project" value="UniProtKB-SubCell"/>
</dbReference>
<dbReference type="InterPro" id="IPR046400">
    <property type="entry name" value="SCS3"/>
</dbReference>
<keyword evidence="5 6" id="KW-0472">Membrane</keyword>
<dbReference type="SUPFAM" id="SSF54197">
    <property type="entry name" value="HIT-like"/>
    <property type="match status" value="1"/>
</dbReference>
<dbReference type="Proteomes" id="UP001265746">
    <property type="component" value="Unassembled WGS sequence"/>
</dbReference>
<dbReference type="EC" id="3.6.1.-" evidence="6"/>
<dbReference type="Pfam" id="PF10261">
    <property type="entry name" value="FIT"/>
    <property type="match status" value="1"/>
</dbReference>
<keyword evidence="3 6" id="KW-0256">Endoplasmic reticulum</keyword>
<dbReference type="GO" id="GO:0008654">
    <property type="term" value="P:phospholipid biosynthetic process"/>
    <property type="evidence" value="ECO:0007669"/>
    <property type="project" value="UniProtKB-KW"/>
</dbReference>
<dbReference type="GO" id="GO:0010945">
    <property type="term" value="F:coenzyme A diphosphatase activity"/>
    <property type="evidence" value="ECO:0007669"/>
    <property type="project" value="InterPro"/>
</dbReference>
<gene>
    <name evidence="6" type="primary">SCS3</name>
    <name evidence="6" type="synonym">FIT2B</name>
    <name evidence="11" type="ORF">N8I77_007653</name>
</gene>
<dbReference type="InterPro" id="IPR045759">
    <property type="entry name" value="Ap4A_phos1/2_N"/>
</dbReference>
<accession>A0AAD9SC32</accession>
<evidence type="ECO:0000259" key="9">
    <source>
        <dbReference type="Pfam" id="PF09830"/>
    </source>
</evidence>
<reference evidence="11" key="1">
    <citation type="submission" date="2023-06" db="EMBL/GenBank/DDBJ databases">
        <authorList>
            <person name="Noh H."/>
        </authorList>
    </citation>
    <scope>NUCLEOTIDE SEQUENCE</scope>
    <source>
        <strain evidence="11">DUCC20226</strain>
    </source>
</reference>
<evidence type="ECO:0000256" key="1">
    <source>
        <dbReference type="ARBA" id="ARBA00004477"/>
    </source>
</evidence>
<dbReference type="GO" id="GO:0009117">
    <property type="term" value="P:nucleotide metabolic process"/>
    <property type="evidence" value="ECO:0007669"/>
    <property type="project" value="InterPro"/>
</dbReference>
<feature type="active site" evidence="6">
    <location>
        <position position="209"/>
    </location>
</feature>
<feature type="transmembrane region" description="Helical" evidence="8">
    <location>
        <begin position="210"/>
        <end position="229"/>
    </location>
</feature>
<comment type="catalytic activity">
    <reaction evidence="6">
        <text>(9Z)-octadecenoyl-CoA + H2O = S-(9Z-octadecenoyl)-4'-phosphopantetheine + adenosine 3',5'-bisphosphate + 2 H(+)</text>
        <dbReference type="Rhea" id="RHEA:65564"/>
        <dbReference type="ChEBI" id="CHEBI:15377"/>
        <dbReference type="ChEBI" id="CHEBI:15378"/>
        <dbReference type="ChEBI" id="CHEBI:57387"/>
        <dbReference type="ChEBI" id="CHEBI:58343"/>
        <dbReference type="ChEBI" id="CHEBI:156553"/>
    </reaction>
</comment>
<feature type="transmembrane region" description="Helical" evidence="8">
    <location>
        <begin position="44"/>
        <end position="65"/>
    </location>
</feature>
<dbReference type="PANTHER" id="PTHR38420">
    <property type="entry name" value="AP-4-A PHOSPHORYLASE II"/>
    <property type="match status" value="1"/>
</dbReference>
<keyword evidence="6" id="KW-1208">Phospholipid metabolism</keyword>
<feature type="region of interest" description="Disordered" evidence="7">
    <location>
        <begin position="1"/>
        <end position="36"/>
    </location>
</feature>
<feature type="domain" description="ATP adenylyltransferase C-terminal" evidence="9">
    <location>
        <begin position="535"/>
        <end position="660"/>
    </location>
</feature>
<protein>
    <recommendedName>
        <fullName evidence="6">Acyl-coenzyme A diphosphatase SCS3</fullName>
        <ecNumber evidence="6">3.6.1.-</ecNumber>
    </recommendedName>
    <alternativeName>
        <fullName evidence="6">FIT family protein SCS3</fullName>
    </alternativeName>
</protein>
<dbReference type="Pfam" id="PF19327">
    <property type="entry name" value="Ap4A_phos_N"/>
    <property type="match status" value="1"/>
</dbReference>
<feature type="compositionally biased region" description="Polar residues" evidence="7">
    <location>
        <begin position="1"/>
        <end position="12"/>
    </location>
</feature>
<feature type="transmembrane region" description="Helical" evidence="8">
    <location>
        <begin position="137"/>
        <end position="158"/>
    </location>
</feature>
<dbReference type="InterPro" id="IPR019200">
    <property type="entry name" value="ATP_adenylylTrfase_C"/>
</dbReference>
<evidence type="ECO:0000259" key="10">
    <source>
        <dbReference type="Pfam" id="PF19327"/>
    </source>
</evidence>
<evidence type="ECO:0000313" key="12">
    <source>
        <dbReference type="Proteomes" id="UP001265746"/>
    </source>
</evidence>
<proteinExistence type="inferred from homology"/>
<name>A0AAD9SC32_PHOAM</name>
<feature type="region of interest" description="Disordered" evidence="7">
    <location>
        <begin position="390"/>
        <end position="417"/>
    </location>
</feature>
<comment type="subcellular location">
    <subcellularLocation>
        <location evidence="1 6">Endoplasmic reticulum membrane</location>
        <topology evidence="1 6">Multi-pass membrane protein</topology>
    </subcellularLocation>
</comment>
<dbReference type="GO" id="GO:0140042">
    <property type="term" value="P:lipid droplet formation"/>
    <property type="evidence" value="ECO:0007669"/>
    <property type="project" value="UniProtKB-UniRule"/>
</dbReference>
<dbReference type="GO" id="GO:0003877">
    <property type="term" value="F:ATP:ADP adenylyltransferase activity"/>
    <property type="evidence" value="ECO:0007669"/>
    <property type="project" value="InterPro"/>
</dbReference>
<feature type="active site" evidence="6">
    <location>
        <position position="309"/>
    </location>
</feature>